<dbReference type="Proteomes" id="UP000504844">
    <property type="component" value="Chromosome"/>
</dbReference>
<name>A0A6M8SYM5_9NEIS</name>
<gene>
    <name evidence="3" type="ORF">HQN60_09425</name>
</gene>
<dbReference type="InterPro" id="IPR007314">
    <property type="entry name" value="Cofac_haem-bd_dom"/>
</dbReference>
<sequence>MKRIYPLLLLSLLAACQSPSSLQSIAPTAQPVVLLGEVHDNALGHQQRYAWLKARIKAGWRPAIAMEQFDVERQADIDQARAKRPKDVDFLIKKAGGARWDWPLYRPIIQLAMQYDLPLLAANLSRQDAAALMKNPQASLTSLAGMDLNAAIAPAVLAGQRQAVQAGHCGKLPLAMEEPMARAQIARDRLMAQVMTPYLSQGVVLIAGNGHTRRDIGVAQWLPQAYSVGFVESEQEHYFDEVHSIPAAQRPDPCATLQLNKS</sequence>
<dbReference type="SUPFAM" id="SSF159501">
    <property type="entry name" value="EreA/ChaN-like"/>
    <property type="match status" value="1"/>
</dbReference>
<dbReference type="AlphaFoldDB" id="A0A6M8SYM5"/>
<feature type="signal peptide" evidence="1">
    <location>
        <begin position="1"/>
        <end position="22"/>
    </location>
</feature>
<evidence type="ECO:0000256" key="1">
    <source>
        <dbReference type="SAM" id="SignalP"/>
    </source>
</evidence>
<keyword evidence="1" id="KW-0732">Signal</keyword>
<proteinExistence type="predicted"/>
<organism evidence="3 4">
    <name type="scientific">Deefgea piscis</name>
    <dbReference type="NCBI Taxonomy" id="2739061"/>
    <lineage>
        <taxon>Bacteria</taxon>
        <taxon>Pseudomonadati</taxon>
        <taxon>Pseudomonadota</taxon>
        <taxon>Betaproteobacteria</taxon>
        <taxon>Neisseriales</taxon>
        <taxon>Chitinibacteraceae</taxon>
        <taxon>Deefgea</taxon>
    </lineage>
</organism>
<dbReference type="EMBL" id="CP054143">
    <property type="protein sequence ID" value="QKJ66897.1"/>
    <property type="molecule type" value="Genomic_DNA"/>
</dbReference>
<dbReference type="PROSITE" id="PS51257">
    <property type="entry name" value="PROKAR_LIPOPROTEIN"/>
    <property type="match status" value="1"/>
</dbReference>
<keyword evidence="4" id="KW-1185">Reference proteome</keyword>
<dbReference type="CDD" id="cd14727">
    <property type="entry name" value="ChanN-like"/>
    <property type="match status" value="1"/>
</dbReference>
<protein>
    <submittedName>
        <fullName evidence="3">ChaN family lipoprotein</fullName>
    </submittedName>
</protein>
<dbReference type="Gene3D" id="3.40.50.11550">
    <property type="match status" value="2"/>
</dbReference>
<feature type="chain" id="PRO_5027001275" evidence="1">
    <location>
        <begin position="23"/>
        <end position="262"/>
    </location>
</feature>
<dbReference type="RefSeq" id="WP_173533400.1">
    <property type="nucleotide sequence ID" value="NZ_CP054143.1"/>
</dbReference>
<feature type="domain" description="Haem-binding uptake Tiki superfamily ChaN" evidence="2">
    <location>
        <begin position="29"/>
        <end position="222"/>
    </location>
</feature>
<evidence type="ECO:0000259" key="2">
    <source>
        <dbReference type="Pfam" id="PF04187"/>
    </source>
</evidence>
<evidence type="ECO:0000313" key="3">
    <source>
        <dbReference type="EMBL" id="QKJ66897.1"/>
    </source>
</evidence>
<evidence type="ECO:0000313" key="4">
    <source>
        <dbReference type="Proteomes" id="UP000504844"/>
    </source>
</evidence>
<keyword evidence="3" id="KW-0449">Lipoprotein</keyword>
<dbReference type="KEGG" id="dee:HQN60_09425"/>
<reference evidence="3 4" key="1">
    <citation type="submission" date="2020-05" db="EMBL/GenBank/DDBJ databases">
        <title>Complete genome sequence of Deefgea sp. D17.</title>
        <authorList>
            <person name="Bae J.-W."/>
            <person name="Han J.E."/>
        </authorList>
    </citation>
    <scope>NUCLEOTIDE SEQUENCE [LARGE SCALE GENOMIC DNA]</scope>
    <source>
        <strain evidence="3 4">D17</strain>
    </source>
</reference>
<accession>A0A6M8SYM5</accession>
<dbReference type="Pfam" id="PF04187">
    <property type="entry name" value="Cofac_haem_bdg"/>
    <property type="match status" value="1"/>
</dbReference>